<sequence>MGDGLRMAVLIKQVPDTSSATGVNPDGTVDRARAKKMINPFDKFALQKAIEARNAHGGEIFVISMGPPPAIAVLYEALEYGADKGYLLGDRRLAASDTLATAYALYKAIDYLKDIDIVFTGLQTTDGDTAQTGPQIAERMGVPQISYCETMEIEGKTVKATRIIDGGIQKLEVQMPVLITVANSAVKLEHKKFANVYKTRQVLRDKEALADKIFTVDLDEVEADATRVGLVGSPTVVGKTWKIGEKGGSCKVYKGSSPQHEVELLLDDIANDKRGVMEFVL</sequence>
<evidence type="ECO:0000256" key="1">
    <source>
        <dbReference type="ARBA" id="ARBA00007557"/>
    </source>
</evidence>
<dbReference type="PANTHER" id="PTHR21294">
    <property type="entry name" value="ELECTRON TRANSFER FLAVOPROTEIN BETA-SUBUNIT"/>
    <property type="match status" value="1"/>
</dbReference>
<dbReference type="InterPro" id="IPR014730">
    <property type="entry name" value="ETF_a/b_N"/>
</dbReference>
<dbReference type="EMBL" id="UOGA01000264">
    <property type="protein sequence ID" value="VAX24164.1"/>
    <property type="molecule type" value="Genomic_DNA"/>
</dbReference>
<dbReference type="SMART" id="SM00893">
    <property type="entry name" value="ETF"/>
    <property type="match status" value="1"/>
</dbReference>
<dbReference type="PIRSF" id="PIRSF000090">
    <property type="entry name" value="Beta-ETF"/>
    <property type="match status" value="1"/>
</dbReference>
<gene>
    <name evidence="3" type="ORF">MNBD_NITROSPINAE04-1972</name>
</gene>
<dbReference type="Gene3D" id="3.40.50.620">
    <property type="entry name" value="HUPs"/>
    <property type="match status" value="1"/>
</dbReference>
<organism evidence="3">
    <name type="scientific">hydrothermal vent metagenome</name>
    <dbReference type="NCBI Taxonomy" id="652676"/>
    <lineage>
        <taxon>unclassified sequences</taxon>
        <taxon>metagenomes</taxon>
        <taxon>ecological metagenomes</taxon>
    </lineage>
</organism>
<evidence type="ECO:0000259" key="2">
    <source>
        <dbReference type="SMART" id="SM00893"/>
    </source>
</evidence>
<dbReference type="InterPro" id="IPR033948">
    <property type="entry name" value="ETF_beta_N"/>
</dbReference>
<dbReference type="PROSITE" id="PS01065">
    <property type="entry name" value="ETF_BETA"/>
    <property type="match status" value="1"/>
</dbReference>
<dbReference type="AlphaFoldDB" id="A0A3B1CJM1"/>
<dbReference type="SUPFAM" id="SSF52402">
    <property type="entry name" value="Adenine nucleotide alpha hydrolases-like"/>
    <property type="match status" value="1"/>
</dbReference>
<dbReference type="PANTHER" id="PTHR21294:SF17">
    <property type="entry name" value="PROTEIN FIXA"/>
    <property type="match status" value="1"/>
</dbReference>
<dbReference type="GO" id="GO:0009055">
    <property type="term" value="F:electron transfer activity"/>
    <property type="evidence" value="ECO:0007669"/>
    <property type="project" value="InterPro"/>
</dbReference>
<dbReference type="InterPro" id="IPR014729">
    <property type="entry name" value="Rossmann-like_a/b/a_fold"/>
</dbReference>
<name>A0A3B1CJM1_9ZZZZ</name>
<dbReference type="InterPro" id="IPR000049">
    <property type="entry name" value="ET-Flavoprotein_bsu_CS"/>
</dbReference>
<dbReference type="CDD" id="cd01714">
    <property type="entry name" value="ETF_beta"/>
    <property type="match status" value="1"/>
</dbReference>
<accession>A0A3B1CJM1</accession>
<evidence type="ECO:0000313" key="3">
    <source>
        <dbReference type="EMBL" id="VAX24164.1"/>
    </source>
</evidence>
<feature type="domain" description="Electron transfer flavoprotein alpha/beta-subunit N-terminal" evidence="2">
    <location>
        <begin position="26"/>
        <end position="212"/>
    </location>
</feature>
<reference evidence="3" key="1">
    <citation type="submission" date="2018-06" db="EMBL/GenBank/DDBJ databases">
        <authorList>
            <person name="Zhirakovskaya E."/>
        </authorList>
    </citation>
    <scope>NUCLEOTIDE SEQUENCE</scope>
</reference>
<dbReference type="Pfam" id="PF01012">
    <property type="entry name" value="ETF"/>
    <property type="match status" value="1"/>
</dbReference>
<dbReference type="InterPro" id="IPR012255">
    <property type="entry name" value="ETF_b"/>
</dbReference>
<proteinExistence type="inferred from homology"/>
<comment type="similarity">
    <text evidence="1">Belongs to the ETF beta-subunit/FixA family.</text>
</comment>
<protein>
    <submittedName>
        <fullName evidence="3">Electron transfer flavoprotein, beta subunit</fullName>
    </submittedName>
</protein>